<dbReference type="InterPro" id="IPR000160">
    <property type="entry name" value="GGDEF_dom"/>
</dbReference>
<dbReference type="EMBL" id="PDKO01000008">
    <property type="protein sequence ID" value="RXJ62493.1"/>
    <property type="molecule type" value="Genomic_DNA"/>
</dbReference>
<dbReference type="CDD" id="cd01949">
    <property type="entry name" value="GGDEF"/>
    <property type="match status" value="1"/>
</dbReference>
<dbReference type="SUPFAM" id="SSF55785">
    <property type="entry name" value="PYP-like sensor domain (PAS domain)"/>
    <property type="match status" value="1"/>
</dbReference>
<dbReference type="Gene3D" id="3.30.450.20">
    <property type="entry name" value="PAS domain"/>
    <property type="match status" value="1"/>
</dbReference>
<dbReference type="NCBIfam" id="TIGR00254">
    <property type="entry name" value="GGDEF"/>
    <property type="match status" value="1"/>
</dbReference>
<dbReference type="PANTHER" id="PTHR46663:SF2">
    <property type="entry name" value="GGDEF DOMAIN-CONTAINING PROTEIN"/>
    <property type="match status" value="1"/>
</dbReference>
<dbReference type="PROSITE" id="PS50113">
    <property type="entry name" value="PAC"/>
    <property type="match status" value="1"/>
</dbReference>
<dbReference type="FunFam" id="3.30.70.270:FF:000001">
    <property type="entry name" value="Diguanylate cyclase domain protein"/>
    <property type="match status" value="1"/>
</dbReference>
<dbReference type="GO" id="GO:0000160">
    <property type="term" value="P:phosphorelay signal transduction system"/>
    <property type="evidence" value="ECO:0007669"/>
    <property type="project" value="InterPro"/>
</dbReference>
<keyword evidence="1" id="KW-0597">Phosphoprotein</keyword>
<reference evidence="6 7" key="1">
    <citation type="submission" date="2017-10" db="EMBL/GenBank/DDBJ databases">
        <title>Genomics of the genus Arcobacter.</title>
        <authorList>
            <person name="Perez-Cataluna A."/>
            <person name="Figueras M.J."/>
        </authorList>
    </citation>
    <scope>NUCLEOTIDE SEQUENCE [LARGE SCALE GENOMIC DNA]</scope>
    <source>
        <strain evidence="6 7">DSM 24636</strain>
    </source>
</reference>
<evidence type="ECO:0008006" key="8">
    <source>
        <dbReference type="Google" id="ProtNLM"/>
    </source>
</evidence>
<dbReference type="SUPFAM" id="SSF52172">
    <property type="entry name" value="CheY-like"/>
    <property type="match status" value="1"/>
</dbReference>
<evidence type="ECO:0000259" key="5">
    <source>
        <dbReference type="PROSITE" id="PS50887"/>
    </source>
</evidence>
<dbReference type="Pfam" id="PF00072">
    <property type="entry name" value="Response_reg"/>
    <property type="match status" value="1"/>
</dbReference>
<dbReference type="CDD" id="cd00130">
    <property type="entry name" value="PAS"/>
    <property type="match status" value="1"/>
</dbReference>
<dbReference type="InterPro" id="IPR043128">
    <property type="entry name" value="Rev_trsase/Diguanyl_cyclase"/>
</dbReference>
<dbReference type="NCBIfam" id="TIGR00229">
    <property type="entry name" value="sensory_box"/>
    <property type="match status" value="1"/>
</dbReference>
<dbReference type="PROSITE" id="PS50110">
    <property type="entry name" value="RESPONSE_REGULATORY"/>
    <property type="match status" value="1"/>
</dbReference>
<dbReference type="OrthoDB" id="5413461at2"/>
<name>A0A4Q0XZ00_9BACT</name>
<evidence type="ECO:0000256" key="1">
    <source>
        <dbReference type="PROSITE-ProRule" id="PRU00169"/>
    </source>
</evidence>
<dbReference type="Pfam" id="PF13426">
    <property type="entry name" value="PAS_9"/>
    <property type="match status" value="1"/>
</dbReference>
<feature type="domain" description="PAS" evidence="3">
    <location>
        <begin position="137"/>
        <end position="206"/>
    </location>
</feature>
<protein>
    <recommendedName>
        <fullName evidence="8">REC domain-containing diguanylate cyclase</fullName>
    </recommendedName>
</protein>
<proteinExistence type="predicted"/>
<dbReference type="AlphaFoldDB" id="A0A4Q0XZ00"/>
<gene>
    <name evidence="6" type="ORF">CRV06_10150</name>
</gene>
<feature type="domain" description="Response regulatory" evidence="2">
    <location>
        <begin position="13"/>
        <end position="126"/>
    </location>
</feature>
<dbReference type="InterPro" id="IPR052163">
    <property type="entry name" value="DGC-Regulatory_Protein"/>
</dbReference>
<dbReference type="SMART" id="SM00086">
    <property type="entry name" value="PAC"/>
    <property type="match status" value="1"/>
</dbReference>
<dbReference type="Gene3D" id="3.40.50.2300">
    <property type="match status" value="1"/>
</dbReference>
<dbReference type="GO" id="GO:0003824">
    <property type="term" value="F:catalytic activity"/>
    <property type="evidence" value="ECO:0007669"/>
    <property type="project" value="UniProtKB-ARBA"/>
</dbReference>
<dbReference type="InterPro" id="IPR011006">
    <property type="entry name" value="CheY-like_superfamily"/>
</dbReference>
<keyword evidence="7" id="KW-1185">Reference proteome</keyword>
<sequence>MNKINKNILKNTTVLYVDDEKEIRDKIEYFLAEYLEELYVASNAKEAIKLFKEKRPDIIITDIQMPGMNGIEMLKQMDIKNQIPVVITTAHSDADYFIEAIELKVDKFVMKPIDLVELVETIQTLIEGSKLKQRLIENNKLLEIIDENVLMSITDEEGVIVDVSSAFCQFVGYSKDELIGHTHRILKDEKNEKSFYENMWKVIKEGKVFKSELKNRKKSDEICWVNLTISPLFHNNKIENFIAIRQDITNRKELEKLAIHDPMTGLYNRRFLNEVVEKEIRRIKREGSVLSLVTMDVDYFKRYNDKYGHPAGDKVLIEIAKVLKKHAQRATDYCFRMGGEEFGIIFSNLKKEDSLIFVQEMIKAVENLKIIHENSACSKYVTISAGLIVESSKHLDSFKKLYKYSDEALYKAKKNGKNQVVLSENSL</sequence>
<evidence type="ECO:0000259" key="3">
    <source>
        <dbReference type="PROSITE" id="PS50112"/>
    </source>
</evidence>
<dbReference type="InterPro" id="IPR000014">
    <property type="entry name" value="PAS"/>
</dbReference>
<accession>A0A4Q0XZ00</accession>
<comment type="caution">
    <text evidence="6">The sequence shown here is derived from an EMBL/GenBank/DDBJ whole genome shotgun (WGS) entry which is preliminary data.</text>
</comment>
<dbReference type="Proteomes" id="UP000290191">
    <property type="component" value="Unassembled WGS sequence"/>
</dbReference>
<organism evidence="6 7">
    <name type="scientific">Halarcobacter anaerophilus</name>
    <dbReference type="NCBI Taxonomy" id="877500"/>
    <lineage>
        <taxon>Bacteria</taxon>
        <taxon>Pseudomonadati</taxon>
        <taxon>Campylobacterota</taxon>
        <taxon>Epsilonproteobacteria</taxon>
        <taxon>Campylobacterales</taxon>
        <taxon>Arcobacteraceae</taxon>
        <taxon>Halarcobacter</taxon>
    </lineage>
</organism>
<dbReference type="InterPro" id="IPR000700">
    <property type="entry name" value="PAS-assoc_C"/>
</dbReference>
<dbReference type="PANTHER" id="PTHR46663">
    <property type="entry name" value="DIGUANYLATE CYCLASE DGCT-RELATED"/>
    <property type="match status" value="1"/>
</dbReference>
<evidence type="ECO:0000313" key="6">
    <source>
        <dbReference type="EMBL" id="RXJ62493.1"/>
    </source>
</evidence>
<dbReference type="SUPFAM" id="SSF55073">
    <property type="entry name" value="Nucleotide cyclase"/>
    <property type="match status" value="1"/>
</dbReference>
<dbReference type="CDD" id="cd17536">
    <property type="entry name" value="REC_YesN-like"/>
    <property type="match status" value="1"/>
</dbReference>
<dbReference type="PROSITE" id="PS50112">
    <property type="entry name" value="PAS"/>
    <property type="match status" value="1"/>
</dbReference>
<evidence type="ECO:0000259" key="4">
    <source>
        <dbReference type="PROSITE" id="PS50113"/>
    </source>
</evidence>
<feature type="domain" description="GGDEF" evidence="5">
    <location>
        <begin position="288"/>
        <end position="425"/>
    </location>
</feature>
<evidence type="ECO:0000259" key="2">
    <source>
        <dbReference type="PROSITE" id="PS50110"/>
    </source>
</evidence>
<dbReference type="Gene3D" id="3.30.70.270">
    <property type="match status" value="1"/>
</dbReference>
<dbReference type="Pfam" id="PF00990">
    <property type="entry name" value="GGDEF"/>
    <property type="match status" value="1"/>
</dbReference>
<dbReference type="SMART" id="SM00267">
    <property type="entry name" value="GGDEF"/>
    <property type="match status" value="1"/>
</dbReference>
<dbReference type="InterPro" id="IPR001610">
    <property type="entry name" value="PAC"/>
</dbReference>
<feature type="modified residue" description="4-aspartylphosphate" evidence="1">
    <location>
        <position position="62"/>
    </location>
</feature>
<feature type="domain" description="PAC" evidence="4">
    <location>
        <begin position="209"/>
        <end position="260"/>
    </location>
</feature>
<dbReference type="InterPro" id="IPR001789">
    <property type="entry name" value="Sig_transdc_resp-reg_receiver"/>
</dbReference>
<dbReference type="InterPro" id="IPR029787">
    <property type="entry name" value="Nucleotide_cyclase"/>
</dbReference>
<evidence type="ECO:0000313" key="7">
    <source>
        <dbReference type="Proteomes" id="UP000290191"/>
    </source>
</evidence>
<dbReference type="RefSeq" id="WP_129082391.1">
    <property type="nucleotide sequence ID" value="NZ_CP041070.1"/>
</dbReference>
<dbReference type="STRING" id="877500.GCA_000935065_01027"/>
<dbReference type="PROSITE" id="PS50887">
    <property type="entry name" value="GGDEF"/>
    <property type="match status" value="1"/>
</dbReference>
<dbReference type="InterPro" id="IPR035965">
    <property type="entry name" value="PAS-like_dom_sf"/>
</dbReference>
<dbReference type="SMART" id="SM00448">
    <property type="entry name" value="REC"/>
    <property type="match status" value="1"/>
</dbReference>